<feature type="compositionally biased region" description="Basic and acidic residues" evidence="1">
    <location>
        <begin position="491"/>
        <end position="505"/>
    </location>
</feature>
<dbReference type="Proteomes" id="UP000799766">
    <property type="component" value="Unassembled WGS sequence"/>
</dbReference>
<feature type="region of interest" description="Disordered" evidence="1">
    <location>
        <begin position="295"/>
        <end position="595"/>
    </location>
</feature>
<sequence>MADLPLKPQRARSPPTAFQPTPNDSLHAPLNNPFGSAAPPPPVIPTRETVPSASTIPSRDSSMVSPSMGASLSPGTTPSVAPLPPPVVPNLPPSTISAPRSPNMLPANASSSLSPGSFAGTMSNTQDYFGSPGGDDKSWRALCERQRRQIDMERGSWAVERDLLNREIADLQTQLMVAQTKLKRSEIDSEDPRRARERSGSASNNTLAAVSNNIARALSPSRAVSSSIRCSPAKVASKDGVGTSAAPSTTSQLPGISEHAPLSLGAGAEIYPSGPRYSSIDSTVRYPTAGPVASSGGSFGPWAVASPPKQQQPWNAISGDLGMPRAPRSSVATGAGMLGAKGVGASSSGGAMSPLTLTLPNKPESEAAPPSPPDSAASKPPLSPYPPANIKDAGHTPRKTGSRSPETSPLRQRANEGSAQKDHRAPRDPEQETPRPSTAERGHNDPVTDANTALNAALAPADVEEEDPELKGPLVLPVDPLAGPSLSLEALNKKLRETSGSRERSTPTVMLGRSPTLTATTVESDAEGGGAAAAATDMTDEKDKGSGKDQDDDNDDDTGVVAPLDAGPRLKLKSSMNFGAPMGQLGAFDARKPSV</sequence>
<feature type="region of interest" description="Disordered" evidence="1">
    <location>
        <begin position="1"/>
        <end position="78"/>
    </location>
</feature>
<organism evidence="2 3">
    <name type="scientific">Lineolata rhizophorae</name>
    <dbReference type="NCBI Taxonomy" id="578093"/>
    <lineage>
        <taxon>Eukaryota</taxon>
        <taxon>Fungi</taxon>
        <taxon>Dikarya</taxon>
        <taxon>Ascomycota</taxon>
        <taxon>Pezizomycotina</taxon>
        <taxon>Dothideomycetes</taxon>
        <taxon>Dothideomycetes incertae sedis</taxon>
        <taxon>Lineolatales</taxon>
        <taxon>Lineolataceae</taxon>
        <taxon>Lineolata</taxon>
    </lineage>
</organism>
<evidence type="ECO:0000313" key="2">
    <source>
        <dbReference type="EMBL" id="KAF2456316.1"/>
    </source>
</evidence>
<feature type="compositionally biased region" description="Basic and acidic residues" evidence="1">
    <location>
        <begin position="539"/>
        <end position="549"/>
    </location>
</feature>
<protein>
    <submittedName>
        <fullName evidence="2">Uncharacterized protein</fullName>
    </submittedName>
</protein>
<dbReference type="EMBL" id="MU001683">
    <property type="protein sequence ID" value="KAF2456316.1"/>
    <property type="molecule type" value="Genomic_DNA"/>
</dbReference>
<evidence type="ECO:0000256" key="1">
    <source>
        <dbReference type="SAM" id="MobiDB-lite"/>
    </source>
</evidence>
<feature type="compositionally biased region" description="Polar residues" evidence="1">
    <location>
        <begin position="245"/>
        <end position="254"/>
    </location>
</feature>
<feature type="region of interest" description="Disordered" evidence="1">
    <location>
        <begin position="182"/>
        <end position="204"/>
    </location>
</feature>
<feature type="compositionally biased region" description="Low complexity" evidence="1">
    <location>
        <begin position="360"/>
        <end position="380"/>
    </location>
</feature>
<evidence type="ECO:0000313" key="3">
    <source>
        <dbReference type="Proteomes" id="UP000799766"/>
    </source>
</evidence>
<feature type="compositionally biased region" description="Basic and acidic residues" evidence="1">
    <location>
        <begin position="183"/>
        <end position="199"/>
    </location>
</feature>
<feature type="compositionally biased region" description="Polar residues" evidence="1">
    <location>
        <begin position="402"/>
        <end position="418"/>
    </location>
</feature>
<dbReference type="AlphaFoldDB" id="A0A6A6NX46"/>
<reference evidence="2" key="1">
    <citation type="journal article" date="2020" name="Stud. Mycol.">
        <title>101 Dothideomycetes genomes: a test case for predicting lifestyles and emergence of pathogens.</title>
        <authorList>
            <person name="Haridas S."/>
            <person name="Albert R."/>
            <person name="Binder M."/>
            <person name="Bloem J."/>
            <person name="Labutti K."/>
            <person name="Salamov A."/>
            <person name="Andreopoulos B."/>
            <person name="Baker S."/>
            <person name="Barry K."/>
            <person name="Bills G."/>
            <person name="Bluhm B."/>
            <person name="Cannon C."/>
            <person name="Castanera R."/>
            <person name="Culley D."/>
            <person name="Daum C."/>
            <person name="Ezra D."/>
            <person name="Gonzalez J."/>
            <person name="Henrissat B."/>
            <person name="Kuo A."/>
            <person name="Liang C."/>
            <person name="Lipzen A."/>
            <person name="Lutzoni F."/>
            <person name="Magnuson J."/>
            <person name="Mondo S."/>
            <person name="Nolan M."/>
            <person name="Ohm R."/>
            <person name="Pangilinan J."/>
            <person name="Park H.-J."/>
            <person name="Ramirez L."/>
            <person name="Alfaro M."/>
            <person name="Sun H."/>
            <person name="Tritt A."/>
            <person name="Yoshinaga Y."/>
            <person name="Zwiers L.-H."/>
            <person name="Turgeon B."/>
            <person name="Goodwin S."/>
            <person name="Spatafora J."/>
            <person name="Crous P."/>
            <person name="Grigoriev I."/>
        </authorList>
    </citation>
    <scope>NUCLEOTIDE SEQUENCE</scope>
    <source>
        <strain evidence="2">ATCC 16933</strain>
    </source>
</reference>
<keyword evidence="3" id="KW-1185">Reference proteome</keyword>
<accession>A0A6A6NX46</accession>
<feature type="compositionally biased region" description="Basic and acidic residues" evidence="1">
    <location>
        <begin position="419"/>
        <end position="446"/>
    </location>
</feature>
<dbReference type="OrthoDB" id="3784117at2759"/>
<gene>
    <name evidence="2" type="ORF">BDY21DRAFT_372450</name>
</gene>
<feature type="region of interest" description="Disordered" evidence="1">
    <location>
        <begin position="234"/>
        <end position="258"/>
    </location>
</feature>
<feature type="compositionally biased region" description="Low complexity" evidence="1">
    <location>
        <begin position="447"/>
        <end position="461"/>
    </location>
</feature>
<feature type="compositionally biased region" description="Polar residues" evidence="1">
    <location>
        <begin position="49"/>
        <end position="70"/>
    </location>
</feature>
<proteinExistence type="predicted"/>
<name>A0A6A6NX46_9PEZI</name>